<evidence type="ECO:0000313" key="2">
    <source>
        <dbReference type="Proteomes" id="UP000821865"/>
    </source>
</evidence>
<reference evidence="1" key="1">
    <citation type="submission" date="2020-05" db="EMBL/GenBank/DDBJ databases">
        <title>Large-scale comparative analyses of tick genomes elucidate their genetic diversity and vector capacities.</title>
        <authorList>
            <person name="Jia N."/>
            <person name="Wang J."/>
            <person name="Shi W."/>
            <person name="Du L."/>
            <person name="Sun Y."/>
            <person name="Zhan W."/>
            <person name="Jiang J."/>
            <person name="Wang Q."/>
            <person name="Zhang B."/>
            <person name="Ji P."/>
            <person name="Sakyi L.B."/>
            <person name="Cui X."/>
            <person name="Yuan T."/>
            <person name="Jiang B."/>
            <person name="Yang W."/>
            <person name="Lam T.T.-Y."/>
            <person name="Chang Q."/>
            <person name="Ding S."/>
            <person name="Wang X."/>
            <person name="Zhu J."/>
            <person name="Ruan X."/>
            <person name="Zhao L."/>
            <person name="Wei J."/>
            <person name="Que T."/>
            <person name="Du C."/>
            <person name="Cheng J."/>
            <person name="Dai P."/>
            <person name="Han X."/>
            <person name="Huang E."/>
            <person name="Gao Y."/>
            <person name="Liu J."/>
            <person name="Shao H."/>
            <person name="Ye R."/>
            <person name="Li L."/>
            <person name="Wei W."/>
            <person name="Wang X."/>
            <person name="Wang C."/>
            <person name="Yang T."/>
            <person name="Huo Q."/>
            <person name="Li W."/>
            <person name="Guo W."/>
            <person name="Chen H."/>
            <person name="Zhou L."/>
            <person name="Ni X."/>
            <person name="Tian J."/>
            <person name="Zhou Y."/>
            <person name="Sheng Y."/>
            <person name="Liu T."/>
            <person name="Pan Y."/>
            <person name="Xia L."/>
            <person name="Li J."/>
            <person name="Zhao F."/>
            <person name="Cao W."/>
        </authorList>
    </citation>
    <scope>NUCLEOTIDE SEQUENCE</scope>
    <source>
        <strain evidence="1">Dsil-2018</strain>
    </source>
</reference>
<protein>
    <submittedName>
        <fullName evidence="1">Uncharacterized protein</fullName>
    </submittedName>
</protein>
<organism evidence="1 2">
    <name type="scientific">Dermacentor silvarum</name>
    <name type="common">Tick</name>
    <dbReference type="NCBI Taxonomy" id="543639"/>
    <lineage>
        <taxon>Eukaryota</taxon>
        <taxon>Metazoa</taxon>
        <taxon>Ecdysozoa</taxon>
        <taxon>Arthropoda</taxon>
        <taxon>Chelicerata</taxon>
        <taxon>Arachnida</taxon>
        <taxon>Acari</taxon>
        <taxon>Parasitiformes</taxon>
        <taxon>Ixodida</taxon>
        <taxon>Ixodoidea</taxon>
        <taxon>Ixodidae</taxon>
        <taxon>Rhipicephalinae</taxon>
        <taxon>Dermacentor</taxon>
    </lineage>
</organism>
<proteinExistence type="predicted"/>
<evidence type="ECO:0000313" key="1">
    <source>
        <dbReference type="EMBL" id="KAH7949003.1"/>
    </source>
</evidence>
<accession>A0ACB8CPN0</accession>
<dbReference type="Proteomes" id="UP000821865">
    <property type="component" value="Chromosome 5"/>
</dbReference>
<dbReference type="EMBL" id="CM023474">
    <property type="protein sequence ID" value="KAH7949003.1"/>
    <property type="molecule type" value="Genomic_DNA"/>
</dbReference>
<keyword evidence="2" id="KW-1185">Reference proteome</keyword>
<comment type="caution">
    <text evidence="1">The sequence shown here is derived from an EMBL/GenBank/DDBJ whole genome shotgun (WGS) entry which is preliminary data.</text>
</comment>
<sequence length="269" mass="29275">MDVLSAIGILSDAWKAVTVDTIRNCFHHAGFVLDDEDSATGHDPAAELPPDTNIIDDLRASGVDIPAVTFEQFANFDSAVLPCADLDDEEIVRQVLEPPQVDSDSDDDAPPTPQPSSADLAQALTTLFSVYSDSQTLSEIQADLIARKRAPVQSVTHLVVPVPAHGEDGWRDMVAGGQLMQAHTLVQALEPLPGSTAKHNSRTITTLPQVLLTVHSHSGDWRFTELNGCQAHIARVFLTPRRNPGTIKSSPLLCLYTLTCDWFRDYESD</sequence>
<gene>
    <name evidence="1" type="ORF">HPB49_004161</name>
</gene>
<name>A0ACB8CPN0_DERSI</name>